<dbReference type="EMBL" id="JACGWZ010000001">
    <property type="protein sequence ID" value="MBA8823263.1"/>
    <property type="molecule type" value="Genomic_DNA"/>
</dbReference>
<dbReference type="NCBIfam" id="TIGR00252">
    <property type="entry name" value="YraN family protein"/>
    <property type="match status" value="1"/>
</dbReference>
<keyword evidence="3" id="KW-0540">Nuclease</keyword>
<dbReference type="CDD" id="cd20736">
    <property type="entry name" value="PoNe_Nuclease"/>
    <property type="match status" value="1"/>
</dbReference>
<reference evidence="3 4" key="1">
    <citation type="submission" date="2020-07" db="EMBL/GenBank/DDBJ databases">
        <title>Sequencing the genomes of 1000 actinobacteria strains.</title>
        <authorList>
            <person name="Klenk H.-P."/>
        </authorList>
    </citation>
    <scope>NUCLEOTIDE SEQUENCE [LARGE SCALE GENOMIC DNA]</scope>
    <source>
        <strain evidence="3 4">DSM 45975</strain>
    </source>
</reference>
<sequence>MTGKPFLGKLSDDDTRGRRHALGRAGESLAARYLEQHGLVVLARNWRCRLGEIDIVATDARKVVVCEVKTRSGVDYGSPLEAVGPEKAGRLKELARAWLAEHDVRWCQVRFDVISVLWPPEGPVRIDHRAEVL</sequence>
<dbReference type="GO" id="GO:0004519">
    <property type="term" value="F:endonuclease activity"/>
    <property type="evidence" value="ECO:0007669"/>
    <property type="project" value="UniProtKB-KW"/>
</dbReference>
<dbReference type="InterPro" id="IPR003509">
    <property type="entry name" value="UPF0102_YraN-like"/>
</dbReference>
<keyword evidence="4" id="KW-1185">Reference proteome</keyword>
<dbReference type="HAMAP" id="MF_00048">
    <property type="entry name" value="UPF0102"/>
    <property type="match status" value="1"/>
</dbReference>
<evidence type="ECO:0000313" key="3">
    <source>
        <dbReference type="EMBL" id="MBA8823263.1"/>
    </source>
</evidence>
<protein>
    <recommendedName>
        <fullName evidence="2">UPF0102 protein FHX42_000592</fullName>
    </recommendedName>
</protein>
<proteinExistence type="inferred from homology"/>
<evidence type="ECO:0000313" key="4">
    <source>
        <dbReference type="Proteomes" id="UP000569329"/>
    </source>
</evidence>
<dbReference type="PANTHER" id="PTHR34039:SF1">
    <property type="entry name" value="UPF0102 PROTEIN YRAN"/>
    <property type="match status" value="1"/>
</dbReference>
<dbReference type="PANTHER" id="PTHR34039">
    <property type="entry name" value="UPF0102 PROTEIN YRAN"/>
    <property type="match status" value="1"/>
</dbReference>
<name>A0A839DQB4_9PSEU</name>
<accession>A0A839DQB4</accession>
<dbReference type="RefSeq" id="WP_182542605.1">
    <property type="nucleotide sequence ID" value="NZ_JACGWZ010000001.1"/>
</dbReference>
<gene>
    <name evidence="3" type="ORF">FHX42_000592</name>
</gene>
<comment type="similarity">
    <text evidence="1 2">Belongs to the UPF0102 family.</text>
</comment>
<dbReference type="InterPro" id="IPR011856">
    <property type="entry name" value="tRNA_endonuc-like_dom_sf"/>
</dbReference>
<evidence type="ECO:0000256" key="1">
    <source>
        <dbReference type="ARBA" id="ARBA00006738"/>
    </source>
</evidence>
<dbReference type="Proteomes" id="UP000569329">
    <property type="component" value="Unassembled WGS sequence"/>
</dbReference>
<dbReference type="Pfam" id="PF02021">
    <property type="entry name" value="UPF0102"/>
    <property type="match status" value="1"/>
</dbReference>
<dbReference type="SUPFAM" id="SSF52980">
    <property type="entry name" value="Restriction endonuclease-like"/>
    <property type="match status" value="1"/>
</dbReference>
<organism evidence="3 4">
    <name type="scientific">Halosaccharopolyspora lacisalsi</name>
    <dbReference type="NCBI Taxonomy" id="1000566"/>
    <lineage>
        <taxon>Bacteria</taxon>
        <taxon>Bacillati</taxon>
        <taxon>Actinomycetota</taxon>
        <taxon>Actinomycetes</taxon>
        <taxon>Pseudonocardiales</taxon>
        <taxon>Pseudonocardiaceae</taxon>
        <taxon>Halosaccharopolyspora</taxon>
    </lineage>
</organism>
<keyword evidence="3" id="KW-0378">Hydrolase</keyword>
<dbReference type="Gene3D" id="3.40.1350.10">
    <property type="match status" value="1"/>
</dbReference>
<comment type="caution">
    <text evidence="3">The sequence shown here is derived from an EMBL/GenBank/DDBJ whole genome shotgun (WGS) entry which is preliminary data.</text>
</comment>
<dbReference type="InterPro" id="IPR011335">
    <property type="entry name" value="Restrct_endonuc-II-like"/>
</dbReference>
<dbReference type="AlphaFoldDB" id="A0A839DQB4"/>
<dbReference type="GO" id="GO:0003676">
    <property type="term" value="F:nucleic acid binding"/>
    <property type="evidence" value="ECO:0007669"/>
    <property type="project" value="InterPro"/>
</dbReference>
<keyword evidence="3" id="KW-0255">Endonuclease</keyword>
<dbReference type="NCBIfam" id="NF009150">
    <property type="entry name" value="PRK12497.1-3"/>
    <property type="match status" value="1"/>
</dbReference>
<dbReference type="NCBIfam" id="NF009154">
    <property type="entry name" value="PRK12497.3-3"/>
    <property type="match status" value="1"/>
</dbReference>
<evidence type="ECO:0000256" key="2">
    <source>
        <dbReference type="HAMAP-Rule" id="MF_00048"/>
    </source>
</evidence>